<protein>
    <submittedName>
        <fullName evidence="2">Uncharacterized protein</fullName>
    </submittedName>
</protein>
<gene>
    <name evidence="2" type="ORF">AKJ09_00393</name>
</gene>
<name>A0A0K1PKV8_9BACT</name>
<proteinExistence type="predicted"/>
<dbReference type="EMBL" id="CP012333">
    <property type="protein sequence ID" value="AKU93729.1"/>
    <property type="molecule type" value="Genomic_DNA"/>
</dbReference>
<evidence type="ECO:0000313" key="2">
    <source>
        <dbReference type="EMBL" id="AKU93729.1"/>
    </source>
</evidence>
<dbReference type="KEGG" id="llu:AKJ09_00393"/>
<keyword evidence="3" id="KW-1185">Reference proteome</keyword>
<accession>A0A0K1PKV8</accession>
<evidence type="ECO:0000256" key="1">
    <source>
        <dbReference type="SAM" id="MobiDB-lite"/>
    </source>
</evidence>
<dbReference type="Proteomes" id="UP000064967">
    <property type="component" value="Chromosome"/>
</dbReference>
<evidence type="ECO:0000313" key="3">
    <source>
        <dbReference type="Proteomes" id="UP000064967"/>
    </source>
</evidence>
<dbReference type="AlphaFoldDB" id="A0A0K1PKV8"/>
<sequence length="58" mass="6390">MLDGSSFPDDIGAGPETTDAKVPEWPPLARESLVSSSSKRVMPSSLRLRVKLLHERIE</sequence>
<feature type="region of interest" description="Disordered" evidence="1">
    <location>
        <begin position="1"/>
        <end position="25"/>
    </location>
</feature>
<organism evidence="2 3">
    <name type="scientific">Labilithrix luteola</name>
    <dbReference type="NCBI Taxonomy" id="1391654"/>
    <lineage>
        <taxon>Bacteria</taxon>
        <taxon>Pseudomonadati</taxon>
        <taxon>Myxococcota</taxon>
        <taxon>Polyangia</taxon>
        <taxon>Polyangiales</taxon>
        <taxon>Labilitrichaceae</taxon>
        <taxon>Labilithrix</taxon>
    </lineage>
</organism>
<reference evidence="2 3" key="1">
    <citation type="submission" date="2015-08" db="EMBL/GenBank/DDBJ databases">
        <authorList>
            <person name="Babu N.S."/>
            <person name="Beckwith C.J."/>
            <person name="Beseler K.G."/>
            <person name="Brison A."/>
            <person name="Carone J.V."/>
            <person name="Caskin T.P."/>
            <person name="Diamond M."/>
            <person name="Durham M.E."/>
            <person name="Foxe J.M."/>
            <person name="Go M."/>
            <person name="Henderson B.A."/>
            <person name="Jones I.B."/>
            <person name="McGettigan J.A."/>
            <person name="Micheletti S.J."/>
            <person name="Nasrallah M.E."/>
            <person name="Ortiz D."/>
            <person name="Piller C.R."/>
            <person name="Privatt S.R."/>
            <person name="Schneider S.L."/>
            <person name="Sharp S."/>
            <person name="Smith T.C."/>
            <person name="Stanton J.D."/>
            <person name="Ullery H.E."/>
            <person name="Wilson R.J."/>
            <person name="Serrano M.G."/>
            <person name="Buck G."/>
            <person name="Lee V."/>
            <person name="Wang Y."/>
            <person name="Carvalho R."/>
            <person name="Voegtly L."/>
            <person name="Shi R."/>
            <person name="Duckworth R."/>
            <person name="Johnson A."/>
            <person name="Loviza R."/>
            <person name="Walstead R."/>
            <person name="Shah Z."/>
            <person name="Kiflezghi M."/>
            <person name="Wade K."/>
            <person name="Ball S.L."/>
            <person name="Bradley K.W."/>
            <person name="Asai D.J."/>
            <person name="Bowman C.A."/>
            <person name="Russell D.A."/>
            <person name="Pope W.H."/>
            <person name="Jacobs-Sera D."/>
            <person name="Hendrix R.W."/>
            <person name="Hatfull G.F."/>
        </authorList>
    </citation>
    <scope>NUCLEOTIDE SEQUENCE [LARGE SCALE GENOMIC DNA]</scope>
    <source>
        <strain evidence="2 3">DSM 27648</strain>
    </source>
</reference>
<dbReference type="STRING" id="1391654.AKJ09_00393"/>